<feature type="domain" description="RNA polymerase sigma-70 region 2" evidence="5">
    <location>
        <begin position="11"/>
        <end position="73"/>
    </location>
</feature>
<dbReference type="RefSeq" id="WP_056296650.1">
    <property type="nucleotide sequence ID" value="NZ_JACHIJ010000005.1"/>
</dbReference>
<proteinExistence type="inferred from homology"/>
<dbReference type="SUPFAM" id="SSF88659">
    <property type="entry name" value="Sigma3 and sigma4 domains of RNA polymerase sigma factors"/>
    <property type="match status" value="1"/>
</dbReference>
<name>A0A840N330_9BRAD</name>
<dbReference type="EMBL" id="JACHIJ010000005">
    <property type="protein sequence ID" value="MBB5053500.1"/>
    <property type="molecule type" value="Genomic_DNA"/>
</dbReference>
<dbReference type="InterPro" id="IPR036388">
    <property type="entry name" value="WH-like_DNA-bd_sf"/>
</dbReference>
<dbReference type="GO" id="GO:0016987">
    <property type="term" value="F:sigma factor activity"/>
    <property type="evidence" value="ECO:0007669"/>
    <property type="project" value="UniProtKB-KW"/>
</dbReference>
<evidence type="ECO:0000259" key="5">
    <source>
        <dbReference type="Pfam" id="PF04542"/>
    </source>
</evidence>
<evidence type="ECO:0000259" key="6">
    <source>
        <dbReference type="Pfam" id="PF08281"/>
    </source>
</evidence>
<organism evidence="7 8">
    <name type="scientific">Afipia massiliensis</name>
    <dbReference type="NCBI Taxonomy" id="211460"/>
    <lineage>
        <taxon>Bacteria</taxon>
        <taxon>Pseudomonadati</taxon>
        <taxon>Pseudomonadota</taxon>
        <taxon>Alphaproteobacteria</taxon>
        <taxon>Hyphomicrobiales</taxon>
        <taxon>Nitrobacteraceae</taxon>
        <taxon>Afipia</taxon>
    </lineage>
</organism>
<dbReference type="Pfam" id="PF08281">
    <property type="entry name" value="Sigma70_r4_2"/>
    <property type="match status" value="1"/>
</dbReference>
<comment type="similarity">
    <text evidence="1">Belongs to the sigma-70 factor family. ECF subfamily.</text>
</comment>
<evidence type="ECO:0000313" key="7">
    <source>
        <dbReference type="EMBL" id="MBB5053500.1"/>
    </source>
</evidence>
<dbReference type="Gene3D" id="1.10.10.10">
    <property type="entry name" value="Winged helix-like DNA-binding domain superfamily/Winged helix DNA-binding domain"/>
    <property type="match status" value="1"/>
</dbReference>
<evidence type="ECO:0000313" key="8">
    <source>
        <dbReference type="Proteomes" id="UP000521227"/>
    </source>
</evidence>
<dbReference type="InterPro" id="IPR007627">
    <property type="entry name" value="RNA_pol_sigma70_r2"/>
</dbReference>
<comment type="caution">
    <text evidence="7">The sequence shown here is derived from an EMBL/GenBank/DDBJ whole genome shotgun (WGS) entry which is preliminary data.</text>
</comment>
<dbReference type="SUPFAM" id="SSF88946">
    <property type="entry name" value="Sigma2 domain of RNA polymerase sigma factors"/>
    <property type="match status" value="1"/>
</dbReference>
<dbReference type="InterPro" id="IPR013325">
    <property type="entry name" value="RNA_pol_sigma_r2"/>
</dbReference>
<gene>
    <name evidence="7" type="ORF">HNQ36_003500</name>
</gene>
<dbReference type="AlphaFoldDB" id="A0A840N330"/>
<evidence type="ECO:0000256" key="1">
    <source>
        <dbReference type="ARBA" id="ARBA00010641"/>
    </source>
</evidence>
<dbReference type="Pfam" id="PF04542">
    <property type="entry name" value="Sigma70_r2"/>
    <property type="match status" value="1"/>
</dbReference>
<dbReference type="NCBIfam" id="TIGR02937">
    <property type="entry name" value="sigma70-ECF"/>
    <property type="match status" value="1"/>
</dbReference>
<evidence type="ECO:0000256" key="2">
    <source>
        <dbReference type="ARBA" id="ARBA00023015"/>
    </source>
</evidence>
<dbReference type="GO" id="GO:0006352">
    <property type="term" value="P:DNA-templated transcription initiation"/>
    <property type="evidence" value="ECO:0007669"/>
    <property type="project" value="InterPro"/>
</dbReference>
<dbReference type="InterPro" id="IPR014284">
    <property type="entry name" value="RNA_pol_sigma-70_dom"/>
</dbReference>
<keyword evidence="3" id="KW-0731">Sigma factor</keyword>
<evidence type="ECO:0000256" key="4">
    <source>
        <dbReference type="ARBA" id="ARBA00023163"/>
    </source>
</evidence>
<sequence length="167" mass="18802">MSVRTLDLAALYSSERGRLHRLIKRIVGNRTIAEDLTQDTYIKLHAHPVGAADRGLLFRTAQNLALDHLRGQRVRDGYARAAQIEQDAVDEHAPEHVLAMREELEALLAALATLPKRTQQIFLLSKLDGMSHPQIAKALGISVSTVEKDMVRAISFCRTWQRNRDTE</sequence>
<keyword evidence="2" id="KW-0805">Transcription regulation</keyword>
<accession>A0A840N330</accession>
<reference evidence="7 8" key="1">
    <citation type="submission" date="2020-08" db="EMBL/GenBank/DDBJ databases">
        <title>Genomic Encyclopedia of Type Strains, Phase IV (KMG-IV): sequencing the most valuable type-strain genomes for metagenomic binning, comparative biology and taxonomic classification.</title>
        <authorList>
            <person name="Goeker M."/>
        </authorList>
    </citation>
    <scope>NUCLEOTIDE SEQUENCE [LARGE SCALE GENOMIC DNA]</scope>
    <source>
        <strain evidence="7 8">DSM 17498</strain>
    </source>
</reference>
<keyword evidence="4" id="KW-0804">Transcription</keyword>
<dbReference type="GO" id="GO:0003677">
    <property type="term" value="F:DNA binding"/>
    <property type="evidence" value="ECO:0007669"/>
    <property type="project" value="InterPro"/>
</dbReference>
<dbReference type="PANTHER" id="PTHR43133">
    <property type="entry name" value="RNA POLYMERASE ECF-TYPE SIGMA FACTO"/>
    <property type="match status" value="1"/>
</dbReference>
<feature type="domain" description="RNA polymerase sigma factor 70 region 4 type 2" evidence="6">
    <location>
        <begin position="105"/>
        <end position="156"/>
    </location>
</feature>
<evidence type="ECO:0000256" key="3">
    <source>
        <dbReference type="ARBA" id="ARBA00023082"/>
    </source>
</evidence>
<protein>
    <submittedName>
        <fullName evidence="7">RNA polymerase sigma-70 factor (ECF subfamily)</fullName>
    </submittedName>
</protein>
<dbReference type="InterPro" id="IPR013249">
    <property type="entry name" value="RNA_pol_sigma70_r4_t2"/>
</dbReference>
<dbReference type="Gene3D" id="1.10.1740.10">
    <property type="match status" value="1"/>
</dbReference>
<dbReference type="PANTHER" id="PTHR43133:SF63">
    <property type="entry name" value="RNA POLYMERASE SIGMA FACTOR FECI-RELATED"/>
    <property type="match status" value="1"/>
</dbReference>
<dbReference type="InterPro" id="IPR013324">
    <property type="entry name" value="RNA_pol_sigma_r3/r4-like"/>
</dbReference>
<dbReference type="Proteomes" id="UP000521227">
    <property type="component" value="Unassembled WGS sequence"/>
</dbReference>
<dbReference type="InterPro" id="IPR039425">
    <property type="entry name" value="RNA_pol_sigma-70-like"/>
</dbReference>